<keyword evidence="1" id="KW-0175">Coiled coil</keyword>
<dbReference type="Pfam" id="PF01894">
    <property type="entry name" value="YjbQ"/>
    <property type="match status" value="1"/>
</dbReference>
<dbReference type="HOGENOM" id="CLU_1376335_0_0_9"/>
<dbReference type="AlphaFoldDB" id="H6LGR0"/>
<proteinExistence type="predicted"/>
<dbReference type="RefSeq" id="WP_014357172.1">
    <property type="nucleotide sequence ID" value="NC_016894.1"/>
</dbReference>
<dbReference type="SUPFAM" id="SSF111038">
    <property type="entry name" value="YjbQ-like"/>
    <property type="match status" value="1"/>
</dbReference>
<protein>
    <recommendedName>
        <fullName evidence="4">YjbQ family protein</fullName>
    </recommendedName>
</protein>
<name>H6LGR0_ACEWD</name>
<evidence type="ECO:0000256" key="1">
    <source>
        <dbReference type="SAM" id="Coils"/>
    </source>
</evidence>
<evidence type="ECO:0000313" key="2">
    <source>
        <dbReference type="EMBL" id="AFA49574.1"/>
    </source>
</evidence>
<dbReference type="NCBIfam" id="TIGR00149">
    <property type="entry name" value="TIGR00149_YjbQ"/>
    <property type="match status" value="1"/>
</dbReference>
<gene>
    <name evidence="2" type="ordered locus">Awo_c28230</name>
</gene>
<organism evidence="2 3">
    <name type="scientific">Acetobacterium woodii (strain ATCC 29683 / DSM 1030 / JCM 2381 / KCTC 1655 / WB1)</name>
    <dbReference type="NCBI Taxonomy" id="931626"/>
    <lineage>
        <taxon>Bacteria</taxon>
        <taxon>Bacillati</taxon>
        <taxon>Bacillota</taxon>
        <taxon>Clostridia</taxon>
        <taxon>Eubacteriales</taxon>
        <taxon>Eubacteriaceae</taxon>
        <taxon>Acetobacterium</taxon>
    </lineage>
</organism>
<dbReference type="KEGG" id="awo:Awo_c28230"/>
<dbReference type="Proteomes" id="UP000007177">
    <property type="component" value="Chromosome"/>
</dbReference>
<dbReference type="Gene3D" id="2.60.120.460">
    <property type="entry name" value="YjbQ-like"/>
    <property type="match status" value="1"/>
</dbReference>
<dbReference type="eggNOG" id="COG0432">
    <property type="taxonomic scope" value="Bacteria"/>
</dbReference>
<feature type="coiled-coil region" evidence="1">
    <location>
        <begin position="144"/>
        <end position="191"/>
    </location>
</feature>
<dbReference type="InterPro" id="IPR001602">
    <property type="entry name" value="UPF0047_YjbQ-like"/>
</dbReference>
<keyword evidence="3" id="KW-1185">Reference proteome</keyword>
<evidence type="ECO:0008006" key="4">
    <source>
        <dbReference type="Google" id="ProtNLM"/>
    </source>
</evidence>
<evidence type="ECO:0000313" key="3">
    <source>
        <dbReference type="Proteomes" id="UP000007177"/>
    </source>
</evidence>
<dbReference type="STRING" id="931626.Awo_c28230"/>
<dbReference type="EMBL" id="CP002987">
    <property type="protein sequence ID" value="AFA49574.1"/>
    <property type="molecule type" value="Genomic_DNA"/>
</dbReference>
<accession>H6LGR0</accession>
<dbReference type="InterPro" id="IPR035917">
    <property type="entry name" value="YjbQ-like_sf"/>
</dbReference>
<sequence length="193" mass="22259">METNKIQITSSEQLIDITKSVRQYVKQTRLKDGFVHIQIPERTAAVVISINDDWRLEKEFFAKLNHLMPKYDGMKFTGWTTACVKASILGSSLQVMVQDGTLMLDKNQSIYLAEFQGPGERLYFMNVTGSTLAANEEAVMPKELAALYQKRKEYEDEQEKLKIEMRNEWQLKEATLLKQEAEKKESAAKKENE</sequence>
<reference evidence="2 3" key="2">
    <citation type="journal article" date="2012" name="PLoS ONE">
        <title>An ancient pathway combining carbon dioxide fixation with the generation and utilization of a sodium ion gradient for ATP synthesis.</title>
        <authorList>
            <person name="Poehlein A."/>
            <person name="Schmidt S."/>
            <person name="Kaster A.K."/>
            <person name="Goenrich M."/>
            <person name="Vollmers J."/>
            <person name="Thurmer A."/>
            <person name="Bertsch J."/>
            <person name="Schuchmann K."/>
            <person name="Voigt B."/>
            <person name="Hecker M."/>
            <person name="Daniel R."/>
            <person name="Thauer R.K."/>
            <person name="Gottschalk G."/>
            <person name="Muller V."/>
        </authorList>
    </citation>
    <scope>NUCLEOTIDE SEQUENCE [LARGE SCALE GENOMIC DNA]</scope>
    <source>
        <strain evidence="3">ATCC 29683 / DSM 1030 / JCM 2381 / KCTC 1655 / WB1</strain>
    </source>
</reference>
<dbReference type="OrthoDB" id="9801725at2"/>
<reference evidence="3" key="1">
    <citation type="submission" date="2011-07" db="EMBL/GenBank/DDBJ databases">
        <title>Complete genome sequence of Acetobacterium woodii.</title>
        <authorList>
            <person name="Poehlein A."/>
            <person name="Schmidt S."/>
            <person name="Kaster A.-K."/>
            <person name="Goenrich M."/>
            <person name="Vollmers J."/>
            <person name="Thuermer A."/>
            <person name="Gottschalk G."/>
            <person name="Thauer R.K."/>
            <person name="Daniel R."/>
            <person name="Mueller V."/>
        </authorList>
    </citation>
    <scope>NUCLEOTIDE SEQUENCE [LARGE SCALE GENOMIC DNA]</scope>
    <source>
        <strain evidence="3">ATCC 29683 / DSM 1030 / JCM 2381 / KCTC 1655 / WB1</strain>
    </source>
</reference>